<comment type="caution">
    <text evidence="2">The sequence shown here is derived from an EMBL/GenBank/DDBJ whole genome shotgun (WGS) entry which is preliminary data.</text>
</comment>
<dbReference type="OrthoDB" id="9801217at2"/>
<dbReference type="GO" id="GO:0016787">
    <property type="term" value="F:hydrolase activity"/>
    <property type="evidence" value="ECO:0007669"/>
    <property type="project" value="UniProtKB-KW"/>
</dbReference>
<accession>A0A413RMV7</accession>
<dbReference type="SUPFAM" id="SSF53474">
    <property type="entry name" value="alpha/beta-Hydrolases"/>
    <property type="match status" value="1"/>
</dbReference>
<sequence>MPLEWKPDVLGDGYEVATLDLRPDDEGAVVASLVRYVPSAPEPVRPSRAVVYIHGWSDYFFQTGLAEYWHARGVAFFALDLRKYGRSLRPHQTPGYVDDLSAYREDIGAALAVVRAEVGTYGRIMLNGHSTGGLVAVLWAHHFPGTVDGLVLNSPWLELQGSSVLRHLSGPAVAQLARFGPKTPLPNIDPGYYNRTLSLDGGGEWTFDTTWRPTPSFPVRAGWLRAVMTGHAQVARGLSIQVPILMLASARSLISPRWSEEMRAADIVLEVDQLARRAVQLGSHVTVVRIDGGLHDLTLSARPARERFYAEIDRWTAAYGWG</sequence>
<evidence type="ECO:0000259" key="1">
    <source>
        <dbReference type="Pfam" id="PF12146"/>
    </source>
</evidence>
<protein>
    <submittedName>
        <fullName evidence="2">Alpha/beta hydrolase</fullName>
    </submittedName>
</protein>
<gene>
    <name evidence="2" type="ORF">D1825_06840</name>
</gene>
<feature type="domain" description="Serine aminopeptidase S33" evidence="1">
    <location>
        <begin position="46"/>
        <end position="297"/>
    </location>
</feature>
<keyword evidence="3" id="KW-1185">Reference proteome</keyword>
<dbReference type="PANTHER" id="PTHR11614">
    <property type="entry name" value="PHOSPHOLIPASE-RELATED"/>
    <property type="match status" value="1"/>
</dbReference>
<reference evidence="2 3" key="1">
    <citation type="submission" date="2018-08" db="EMBL/GenBank/DDBJ databases">
        <title>Cellulomonas rhizosphaerae sp. nov., a novel actinomycete isolated from soil.</title>
        <authorList>
            <person name="Tian Y."/>
        </authorList>
    </citation>
    <scope>NUCLEOTIDE SEQUENCE [LARGE SCALE GENOMIC DNA]</scope>
    <source>
        <strain evidence="2 3">NEAU-TCZ24</strain>
    </source>
</reference>
<dbReference type="InterPro" id="IPR029058">
    <property type="entry name" value="AB_hydrolase_fold"/>
</dbReference>
<organism evidence="2 3">
    <name type="scientific">Cellulomonas rhizosphaerae</name>
    <dbReference type="NCBI Taxonomy" id="2293719"/>
    <lineage>
        <taxon>Bacteria</taxon>
        <taxon>Bacillati</taxon>
        <taxon>Actinomycetota</taxon>
        <taxon>Actinomycetes</taxon>
        <taxon>Micrococcales</taxon>
        <taxon>Cellulomonadaceae</taxon>
        <taxon>Cellulomonas</taxon>
    </lineage>
</organism>
<dbReference type="Proteomes" id="UP000283374">
    <property type="component" value="Unassembled WGS sequence"/>
</dbReference>
<dbReference type="RefSeq" id="WP_118766695.1">
    <property type="nucleotide sequence ID" value="NZ_QWKP01000167.1"/>
</dbReference>
<name>A0A413RMV7_9CELL</name>
<evidence type="ECO:0000313" key="2">
    <source>
        <dbReference type="EMBL" id="RHA42696.1"/>
    </source>
</evidence>
<dbReference type="Pfam" id="PF12146">
    <property type="entry name" value="Hydrolase_4"/>
    <property type="match status" value="1"/>
</dbReference>
<proteinExistence type="predicted"/>
<evidence type="ECO:0000313" key="3">
    <source>
        <dbReference type="Proteomes" id="UP000283374"/>
    </source>
</evidence>
<dbReference type="Gene3D" id="3.40.50.1820">
    <property type="entry name" value="alpha/beta hydrolase"/>
    <property type="match status" value="1"/>
</dbReference>
<dbReference type="EMBL" id="QWKP01000167">
    <property type="protein sequence ID" value="RHA42696.1"/>
    <property type="molecule type" value="Genomic_DNA"/>
</dbReference>
<keyword evidence="2" id="KW-0378">Hydrolase</keyword>
<dbReference type="InterPro" id="IPR022742">
    <property type="entry name" value="Hydrolase_4"/>
</dbReference>
<dbReference type="AlphaFoldDB" id="A0A413RMV7"/>
<dbReference type="InterPro" id="IPR051044">
    <property type="entry name" value="MAG_DAG_Lipase"/>
</dbReference>